<sequence>MSYTQGHLRVAFMNNLFLLILSNMIYWTL</sequence>
<evidence type="ECO:0000313" key="3">
    <source>
        <dbReference type="Proteomes" id="UP000828645"/>
    </source>
</evidence>
<evidence type="ECO:0000256" key="1">
    <source>
        <dbReference type="SAM" id="Phobius"/>
    </source>
</evidence>
<keyword evidence="3" id="KW-1185">Reference proteome</keyword>
<gene>
    <name evidence="2" type="ORF">UTI89UKE2_014</name>
</gene>
<protein>
    <submittedName>
        <fullName evidence="2">Uncharacterized protein</fullName>
    </submittedName>
</protein>
<evidence type="ECO:0000313" key="2">
    <source>
        <dbReference type="EMBL" id="QZI84548.1"/>
    </source>
</evidence>
<keyword evidence="1" id="KW-0472">Membrane</keyword>
<keyword evidence="1" id="KW-1133">Transmembrane helix</keyword>
<reference evidence="2 3" key="1">
    <citation type="submission" date="2021-05" db="EMBL/GenBank/DDBJ databases">
        <title>Naturally bred epsilon2 phages have an improved host range and effectivity in uropathogenic E. coli over their ancestor phages.</title>
        <authorList>
            <person name="Saez D."/>
            <person name="Loose M."/>
            <person name="Mutti M."/>
            <person name="Visram Z."/>
            <person name="Hitzenhammer E."/>
            <person name="Dippel D."/>
            <person name="Tisakova L."/>
            <person name="Schertler S."/>
            <person name="Wittmann J."/>
            <person name="Corsini L."/>
            <person name="Wagenlehner F."/>
        </authorList>
    </citation>
    <scope>NUCLEOTIDE SEQUENCE [LARGE SCALE GENOMIC DNA]</scope>
</reference>
<dbReference type="EMBL" id="MZ234049">
    <property type="protein sequence ID" value="QZI84548.1"/>
    <property type="molecule type" value="Genomic_DNA"/>
</dbReference>
<feature type="transmembrane region" description="Helical" evidence="1">
    <location>
        <begin position="12"/>
        <end position="28"/>
    </location>
</feature>
<keyword evidence="1" id="KW-0812">Transmembrane</keyword>
<dbReference type="Proteomes" id="UP000828645">
    <property type="component" value="Segment"/>
</dbReference>
<proteinExistence type="predicted"/>
<accession>A0AAE7XUP5</accession>
<organism evidence="2 3">
    <name type="scientific">Escherichia phage vB_EcoP-UTI89UKE2</name>
    <dbReference type="NCBI Taxonomy" id="2865826"/>
    <lineage>
        <taxon>Viruses</taxon>
        <taxon>Duplodnaviria</taxon>
        <taxon>Heunggongvirae</taxon>
        <taxon>Uroviricota</taxon>
        <taxon>Caudoviricetes</taxon>
        <taxon>Autographivirales</taxon>
        <taxon>Autosignataviridae</taxon>
        <taxon>Molineuxvirinae</taxon>
        <taxon>Vectrevirus</taxon>
        <taxon>Vectrevirus PUTI89UKE2</taxon>
    </lineage>
</organism>
<name>A0AAE7XUP5_9CAUD</name>